<evidence type="ECO:0000313" key="3">
    <source>
        <dbReference type="Proteomes" id="UP001221150"/>
    </source>
</evidence>
<reference evidence="2 3" key="1">
    <citation type="submission" date="2023-03" db="EMBL/GenBank/DDBJ databases">
        <title>Draft genome sequence of Streptomyces sp. K1PA1 isolated from peat swamp forest in Thailand.</title>
        <authorList>
            <person name="Klaysubun C."/>
            <person name="Duangmal K."/>
        </authorList>
    </citation>
    <scope>NUCLEOTIDE SEQUENCE [LARGE SCALE GENOMIC DNA]</scope>
    <source>
        <strain evidence="2 3">K1PA1</strain>
    </source>
</reference>
<organism evidence="2 3">
    <name type="scientific">Streptomyces tropicalis</name>
    <dbReference type="NCBI Taxonomy" id="3034234"/>
    <lineage>
        <taxon>Bacteria</taxon>
        <taxon>Bacillati</taxon>
        <taxon>Actinomycetota</taxon>
        <taxon>Actinomycetes</taxon>
        <taxon>Kitasatosporales</taxon>
        <taxon>Streptomycetaceae</taxon>
        <taxon>Streptomyces</taxon>
    </lineage>
</organism>
<name>A0ABT6AF15_9ACTN</name>
<sequence>MTTTNHGSGHDQPSPSLPEDRRLELSRTSEERHRPVTARVYVSPITSRAALRWVNAEGHDSPTLWESVRLDGTHAHALRDEVLNLAGAVLAKRGFNYARGAYWQPPSGEPDAARPATSEVAVVPTRAYLDLQDRRFGPVPELPEVPGVTFKTTQRGQWWATVPDGRTFLLTWTPHLDGDRWIVWGGDQHSDLIRPATTSIDKALFVLRHPSHARP</sequence>
<proteinExistence type="predicted"/>
<protein>
    <submittedName>
        <fullName evidence="2">Uncharacterized protein</fullName>
    </submittedName>
</protein>
<comment type="caution">
    <text evidence="2">The sequence shown here is derived from an EMBL/GenBank/DDBJ whole genome shotgun (WGS) entry which is preliminary data.</text>
</comment>
<dbReference type="Proteomes" id="UP001221150">
    <property type="component" value="Unassembled WGS sequence"/>
</dbReference>
<dbReference type="EMBL" id="JARJBB010000053">
    <property type="protein sequence ID" value="MDF3303241.1"/>
    <property type="molecule type" value="Genomic_DNA"/>
</dbReference>
<evidence type="ECO:0000313" key="2">
    <source>
        <dbReference type="EMBL" id="MDF3303241.1"/>
    </source>
</evidence>
<feature type="region of interest" description="Disordered" evidence="1">
    <location>
        <begin position="1"/>
        <end position="33"/>
    </location>
</feature>
<feature type="compositionally biased region" description="Polar residues" evidence="1">
    <location>
        <begin position="1"/>
        <end position="14"/>
    </location>
</feature>
<accession>A0ABT6AF15</accession>
<keyword evidence="3" id="KW-1185">Reference proteome</keyword>
<dbReference type="RefSeq" id="WP_276112777.1">
    <property type="nucleotide sequence ID" value="NZ_JARJBB010000053.1"/>
</dbReference>
<feature type="compositionally biased region" description="Basic and acidic residues" evidence="1">
    <location>
        <begin position="18"/>
        <end position="33"/>
    </location>
</feature>
<gene>
    <name evidence="2" type="ORF">P3H78_32480</name>
</gene>
<evidence type="ECO:0000256" key="1">
    <source>
        <dbReference type="SAM" id="MobiDB-lite"/>
    </source>
</evidence>